<feature type="compositionally biased region" description="Polar residues" evidence="1">
    <location>
        <begin position="98"/>
        <end position="108"/>
    </location>
</feature>
<comment type="caution">
    <text evidence="2">The sequence shown here is derived from an EMBL/GenBank/DDBJ whole genome shotgun (WGS) entry which is preliminary data.</text>
</comment>
<evidence type="ECO:0000313" key="2">
    <source>
        <dbReference type="EMBL" id="KKK67498.1"/>
    </source>
</evidence>
<feature type="non-terminal residue" evidence="2">
    <location>
        <position position="1"/>
    </location>
</feature>
<feature type="compositionally biased region" description="Polar residues" evidence="1">
    <location>
        <begin position="150"/>
        <end position="161"/>
    </location>
</feature>
<name>A0A0F8XF62_9ZZZZ</name>
<dbReference type="AlphaFoldDB" id="A0A0F8XF62"/>
<feature type="compositionally biased region" description="Polar residues" evidence="1">
    <location>
        <begin position="119"/>
        <end position="128"/>
    </location>
</feature>
<feature type="region of interest" description="Disordered" evidence="1">
    <location>
        <begin position="148"/>
        <end position="189"/>
    </location>
</feature>
<feature type="compositionally biased region" description="Low complexity" evidence="1">
    <location>
        <begin position="170"/>
        <end position="181"/>
    </location>
</feature>
<accession>A0A0F8XF62</accession>
<protein>
    <submittedName>
        <fullName evidence="2">Uncharacterized protein</fullName>
    </submittedName>
</protein>
<gene>
    <name evidence="2" type="ORF">LCGC14_2953460</name>
</gene>
<reference evidence="2" key="1">
    <citation type="journal article" date="2015" name="Nature">
        <title>Complex archaea that bridge the gap between prokaryotes and eukaryotes.</title>
        <authorList>
            <person name="Spang A."/>
            <person name="Saw J.H."/>
            <person name="Jorgensen S.L."/>
            <person name="Zaremba-Niedzwiedzka K."/>
            <person name="Martijn J."/>
            <person name="Lind A.E."/>
            <person name="van Eijk R."/>
            <person name="Schleper C."/>
            <person name="Guy L."/>
            <person name="Ettema T.J."/>
        </authorList>
    </citation>
    <scope>NUCLEOTIDE SEQUENCE</scope>
</reference>
<feature type="region of interest" description="Disordered" evidence="1">
    <location>
        <begin position="97"/>
        <end position="129"/>
    </location>
</feature>
<dbReference type="EMBL" id="LAZR01059581">
    <property type="protein sequence ID" value="KKK67498.1"/>
    <property type="molecule type" value="Genomic_DNA"/>
</dbReference>
<evidence type="ECO:0000256" key="1">
    <source>
        <dbReference type="SAM" id="MobiDB-lite"/>
    </source>
</evidence>
<sequence>FKGLTVEPLTTDLINDFFESGITGAQLARNPSLSSTVAREIQRQIDVHISTTGSVPQTEPSSGLHFGDTSILFDFNSAEEALRQDFVNAEVDRRFGPQNVTSRSSTVNAAGVRTPVPGQGTSTTPTQAQRDEISASFLTPLDLLVAGKPANTQTRPPSSVAQPRIPTLVSGAGSTTSPSGSCYKHDSHE</sequence>
<organism evidence="2">
    <name type="scientific">marine sediment metagenome</name>
    <dbReference type="NCBI Taxonomy" id="412755"/>
    <lineage>
        <taxon>unclassified sequences</taxon>
        <taxon>metagenomes</taxon>
        <taxon>ecological metagenomes</taxon>
    </lineage>
</organism>
<proteinExistence type="predicted"/>